<accession>A0A1Y1I3G6</accession>
<comment type="similarity">
    <text evidence="2">Belongs to the COX16 family.</text>
</comment>
<evidence type="ECO:0000256" key="4">
    <source>
        <dbReference type="ARBA" id="ARBA00022792"/>
    </source>
</evidence>
<dbReference type="AlphaFoldDB" id="A0A1Y1I3G6"/>
<evidence type="ECO:0000256" key="2">
    <source>
        <dbReference type="ARBA" id="ARBA00008370"/>
    </source>
</evidence>
<evidence type="ECO:0008006" key="11">
    <source>
        <dbReference type="Google" id="ProtNLM"/>
    </source>
</evidence>
<dbReference type="GO" id="GO:0005743">
    <property type="term" value="C:mitochondrial inner membrane"/>
    <property type="evidence" value="ECO:0007669"/>
    <property type="project" value="UniProtKB-SubCell"/>
</dbReference>
<dbReference type="STRING" id="105231.A0A1Y1I3G6"/>
<keyword evidence="3 8" id="KW-0812">Transmembrane</keyword>
<protein>
    <recommendedName>
        <fullName evidence="11">Cytochrome c oxidase assembly protein COX16</fullName>
    </recommendedName>
</protein>
<evidence type="ECO:0000256" key="3">
    <source>
        <dbReference type="ARBA" id="ARBA00022692"/>
    </source>
</evidence>
<proteinExistence type="inferred from homology"/>
<keyword evidence="10" id="KW-1185">Reference proteome</keyword>
<gene>
    <name evidence="9" type="ORF">KFL_002370080</name>
</gene>
<evidence type="ECO:0000313" key="9">
    <source>
        <dbReference type="EMBL" id="GAQ85474.1"/>
    </source>
</evidence>
<dbReference type="OMA" id="WLNANPF"/>
<name>A0A1Y1I3G6_KLENI</name>
<dbReference type="EMBL" id="DF237186">
    <property type="protein sequence ID" value="GAQ85474.1"/>
    <property type="molecule type" value="Genomic_DNA"/>
</dbReference>
<dbReference type="InterPro" id="IPR020164">
    <property type="entry name" value="Cyt_c_Oxase_assmbl_COX16"/>
</dbReference>
<evidence type="ECO:0000313" key="10">
    <source>
        <dbReference type="Proteomes" id="UP000054558"/>
    </source>
</evidence>
<evidence type="ECO:0000256" key="6">
    <source>
        <dbReference type="ARBA" id="ARBA00023128"/>
    </source>
</evidence>
<dbReference type="OrthoDB" id="5516033at2759"/>
<keyword evidence="7 8" id="KW-0472">Membrane</keyword>
<evidence type="ECO:0000256" key="5">
    <source>
        <dbReference type="ARBA" id="ARBA00022989"/>
    </source>
</evidence>
<evidence type="ECO:0000256" key="8">
    <source>
        <dbReference type="SAM" id="Phobius"/>
    </source>
</evidence>
<evidence type="ECO:0000256" key="1">
    <source>
        <dbReference type="ARBA" id="ARBA00004434"/>
    </source>
</evidence>
<dbReference type="Proteomes" id="UP000054558">
    <property type="component" value="Unassembled WGS sequence"/>
</dbReference>
<feature type="transmembrane region" description="Helical" evidence="8">
    <location>
        <begin position="15"/>
        <end position="34"/>
    </location>
</feature>
<sequence>MDQVRKRRAGGGGPFLRFGLPMTVFSVVGFYGLVHLTQGRREMINAHSPAQLQPLNKEGELKSEGKKLDLNEELRKLNEKVNINDYENKPVPKLSSDE</sequence>
<evidence type="ECO:0000256" key="7">
    <source>
        <dbReference type="ARBA" id="ARBA00023136"/>
    </source>
</evidence>
<dbReference type="Pfam" id="PF14138">
    <property type="entry name" value="COX16"/>
    <property type="match status" value="1"/>
</dbReference>
<keyword evidence="6" id="KW-0496">Mitochondrion</keyword>
<reference evidence="9 10" key="1">
    <citation type="journal article" date="2014" name="Nat. Commun.">
        <title>Klebsormidium flaccidum genome reveals primary factors for plant terrestrial adaptation.</title>
        <authorList>
            <person name="Hori K."/>
            <person name="Maruyama F."/>
            <person name="Fujisawa T."/>
            <person name="Togashi T."/>
            <person name="Yamamoto N."/>
            <person name="Seo M."/>
            <person name="Sato S."/>
            <person name="Yamada T."/>
            <person name="Mori H."/>
            <person name="Tajima N."/>
            <person name="Moriyama T."/>
            <person name="Ikeuchi M."/>
            <person name="Watanabe M."/>
            <person name="Wada H."/>
            <person name="Kobayashi K."/>
            <person name="Saito M."/>
            <person name="Masuda T."/>
            <person name="Sasaki-Sekimoto Y."/>
            <person name="Mashiguchi K."/>
            <person name="Awai K."/>
            <person name="Shimojima M."/>
            <person name="Masuda S."/>
            <person name="Iwai M."/>
            <person name="Nobusawa T."/>
            <person name="Narise T."/>
            <person name="Kondo S."/>
            <person name="Saito H."/>
            <person name="Sato R."/>
            <person name="Murakawa M."/>
            <person name="Ihara Y."/>
            <person name="Oshima-Yamada Y."/>
            <person name="Ohtaka K."/>
            <person name="Satoh M."/>
            <person name="Sonobe K."/>
            <person name="Ishii M."/>
            <person name="Ohtani R."/>
            <person name="Kanamori-Sato M."/>
            <person name="Honoki R."/>
            <person name="Miyazaki D."/>
            <person name="Mochizuki H."/>
            <person name="Umetsu J."/>
            <person name="Higashi K."/>
            <person name="Shibata D."/>
            <person name="Kamiya Y."/>
            <person name="Sato N."/>
            <person name="Nakamura Y."/>
            <person name="Tabata S."/>
            <person name="Ida S."/>
            <person name="Kurokawa K."/>
            <person name="Ohta H."/>
        </authorList>
    </citation>
    <scope>NUCLEOTIDE SEQUENCE [LARGE SCALE GENOMIC DNA]</scope>
    <source>
        <strain evidence="9 10">NIES-2285</strain>
    </source>
</reference>
<keyword evidence="5 8" id="KW-1133">Transmembrane helix</keyword>
<comment type="subcellular location">
    <subcellularLocation>
        <location evidence="1">Mitochondrion inner membrane</location>
        <topology evidence="1">Single-pass membrane protein</topology>
    </subcellularLocation>
</comment>
<keyword evidence="4" id="KW-0999">Mitochondrion inner membrane</keyword>
<organism evidence="9 10">
    <name type="scientific">Klebsormidium nitens</name>
    <name type="common">Green alga</name>
    <name type="synonym">Ulothrix nitens</name>
    <dbReference type="NCBI Taxonomy" id="105231"/>
    <lineage>
        <taxon>Eukaryota</taxon>
        <taxon>Viridiplantae</taxon>
        <taxon>Streptophyta</taxon>
        <taxon>Klebsormidiophyceae</taxon>
        <taxon>Klebsormidiales</taxon>
        <taxon>Klebsormidiaceae</taxon>
        <taxon>Klebsormidium</taxon>
    </lineage>
</organism>